<feature type="transmembrane region" description="Helical" evidence="2">
    <location>
        <begin position="288"/>
        <end position="306"/>
    </location>
</feature>
<gene>
    <name evidence="3" type="ORF">BN1708_012041</name>
    <name evidence="4" type="ORF">BN1723_012857</name>
</gene>
<feature type="compositionally biased region" description="Acidic residues" evidence="1">
    <location>
        <begin position="406"/>
        <end position="416"/>
    </location>
</feature>
<dbReference type="EMBL" id="CVQH01008557">
    <property type="protein sequence ID" value="CRK17433.1"/>
    <property type="molecule type" value="Genomic_DNA"/>
</dbReference>
<keyword evidence="2" id="KW-0472">Membrane</keyword>
<dbReference type="Proteomes" id="UP000045706">
    <property type="component" value="Unassembled WGS sequence"/>
</dbReference>
<organism evidence="4 6">
    <name type="scientific">Verticillium longisporum</name>
    <name type="common">Verticillium dahliae var. longisporum</name>
    <dbReference type="NCBI Taxonomy" id="100787"/>
    <lineage>
        <taxon>Eukaryota</taxon>
        <taxon>Fungi</taxon>
        <taxon>Dikarya</taxon>
        <taxon>Ascomycota</taxon>
        <taxon>Pezizomycotina</taxon>
        <taxon>Sordariomycetes</taxon>
        <taxon>Hypocreomycetidae</taxon>
        <taxon>Glomerellales</taxon>
        <taxon>Plectosphaerellaceae</taxon>
        <taxon>Verticillium</taxon>
    </lineage>
</organism>
<keyword evidence="2" id="KW-1133">Transmembrane helix</keyword>
<feature type="non-terminal residue" evidence="4">
    <location>
        <position position="432"/>
    </location>
</feature>
<evidence type="ECO:0000313" key="6">
    <source>
        <dbReference type="Proteomes" id="UP000045706"/>
    </source>
</evidence>
<feature type="transmembrane region" description="Helical" evidence="2">
    <location>
        <begin position="312"/>
        <end position="331"/>
    </location>
</feature>
<sequence>MAPAFIELLLQARNPESLPSNSAEGLRQQWRQPSDVLSVLLLLGGEVVNKALGQLAGGRLTPVTFSFGWASYAMTTLLASVGDAKLMPGVADASCLVINANTGYVRNNGSWVIERLVRDYESWMHVSVKEKLNSIREERQRYMQKKAKVGTVIPKPYQTGLCIGVYEPSKRRVSGEPARDLLFWSGAVVAIIQMMIASSVPLLGQGDWFVLLITACGTILALATGSLPEWASEKWACRRGTTSGFILTRGNGAQHAILIMGNGNGLNLEDLAVSHRMHHRESDTATKMWLGTLSTLWIVLLISAAGLTNGSIYLLAVGGLGMLHSIVVVGWRRDLKVLGIHLEFLDVVGEMATMDALLRCEAKFPGAGRALLPIFFPGKLLPEEVLKWEALEAESRGQNIAGQGEAMEESREENDQVESWAAQARSYEKVEK</sequence>
<evidence type="ECO:0000313" key="4">
    <source>
        <dbReference type="EMBL" id="CRK23001.1"/>
    </source>
</evidence>
<evidence type="ECO:0000313" key="5">
    <source>
        <dbReference type="Proteomes" id="UP000044602"/>
    </source>
</evidence>
<dbReference type="EMBL" id="CVQI01014113">
    <property type="protein sequence ID" value="CRK23001.1"/>
    <property type="molecule type" value="Genomic_DNA"/>
</dbReference>
<evidence type="ECO:0000313" key="3">
    <source>
        <dbReference type="EMBL" id="CRK17433.1"/>
    </source>
</evidence>
<evidence type="ECO:0000256" key="1">
    <source>
        <dbReference type="SAM" id="MobiDB-lite"/>
    </source>
</evidence>
<feature type="transmembrane region" description="Helical" evidence="2">
    <location>
        <begin position="181"/>
        <end position="202"/>
    </location>
</feature>
<feature type="transmembrane region" description="Helical" evidence="2">
    <location>
        <begin position="208"/>
        <end position="230"/>
    </location>
</feature>
<dbReference type="AlphaFoldDB" id="A0A0G4LLU7"/>
<dbReference type="STRING" id="100787.A0A0G4LLU7"/>
<proteinExistence type="predicted"/>
<reference evidence="5 6" key="1">
    <citation type="submission" date="2015-05" db="EMBL/GenBank/DDBJ databases">
        <authorList>
            <person name="Fogelqvist Johan"/>
        </authorList>
    </citation>
    <scope>NUCLEOTIDE SEQUENCE [LARGE SCALE GENOMIC DNA]</scope>
    <source>
        <strain evidence="3">VL1</strain>
        <strain evidence="4">VL2</strain>
    </source>
</reference>
<accession>A0A0G4LLU7</accession>
<protein>
    <submittedName>
        <fullName evidence="4">Uncharacterized protein</fullName>
    </submittedName>
</protein>
<dbReference type="Proteomes" id="UP000044602">
    <property type="component" value="Unassembled WGS sequence"/>
</dbReference>
<evidence type="ECO:0000256" key="2">
    <source>
        <dbReference type="SAM" id="Phobius"/>
    </source>
</evidence>
<keyword evidence="2" id="KW-0812">Transmembrane</keyword>
<keyword evidence="5" id="KW-1185">Reference proteome</keyword>
<name>A0A0G4LLU7_VERLO</name>
<feature type="region of interest" description="Disordered" evidence="1">
    <location>
        <begin position="397"/>
        <end position="432"/>
    </location>
</feature>